<dbReference type="SMART" id="SM00419">
    <property type="entry name" value="HTH_CRP"/>
    <property type="match status" value="1"/>
</dbReference>
<name>A0A849IFQ1_9HYPH</name>
<dbReference type="InterPro" id="IPR036390">
    <property type="entry name" value="WH_DNA-bd_sf"/>
</dbReference>
<dbReference type="InterPro" id="IPR000595">
    <property type="entry name" value="cNMP-bd_dom"/>
</dbReference>
<dbReference type="InterPro" id="IPR012318">
    <property type="entry name" value="HTH_CRP"/>
</dbReference>
<dbReference type="Gene3D" id="1.10.10.10">
    <property type="entry name" value="Winged helix-like DNA-binding domain superfamily/Winged helix DNA-binding domain"/>
    <property type="match status" value="1"/>
</dbReference>
<evidence type="ECO:0000256" key="3">
    <source>
        <dbReference type="ARBA" id="ARBA00023163"/>
    </source>
</evidence>
<dbReference type="Gene3D" id="2.60.120.10">
    <property type="entry name" value="Jelly Rolls"/>
    <property type="match status" value="1"/>
</dbReference>
<dbReference type="Pfam" id="PF00027">
    <property type="entry name" value="cNMP_binding"/>
    <property type="match status" value="1"/>
</dbReference>
<accession>A0A849IFQ1</accession>
<evidence type="ECO:0000259" key="4">
    <source>
        <dbReference type="PROSITE" id="PS51063"/>
    </source>
</evidence>
<protein>
    <submittedName>
        <fullName evidence="5">Crp/Fnr family transcriptional regulator</fullName>
    </submittedName>
</protein>
<evidence type="ECO:0000313" key="6">
    <source>
        <dbReference type="Proteomes" id="UP000564885"/>
    </source>
</evidence>
<gene>
    <name evidence="5" type="ORF">HJG44_10115</name>
</gene>
<dbReference type="InterPro" id="IPR018490">
    <property type="entry name" value="cNMP-bd_dom_sf"/>
</dbReference>
<dbReference type="InterPro" id="IPR036388">
    <property type="entry name" value="WH-like_DNA-bd_sf"/>
</dbReference>
<dbReference type="GO" id="GO:0003677">
    <property type="term" value="F:DNA binding"/>
    <property type="evidence" value="ECO:0007669"/>
    <property type="project" value="UniProtKB-KW"/>
</dbReference>
<evidence type="ECO:0000256" key="1">
    <source>
        <dbReference type="ARBA" id="ARBA00023015"/>
    </source>
</evidence>
<organism evidence="5 6">
    <name type="scientific">Enterovirga aerilata</name>
    <dbReference type="NCBI Taxonomy" id="2730920"/>
    <lineage>
        <taxon>Bacteria</taxon>
        <taxon>Pseudomonadati</taxon>
        <taxon>Pseudomonadota</taxon>
        <taxon>Alphaproteobacteria</taxon>
        <taxon>Hyphomicrobiales</taxon>
        <taxon>Methylobacteriaceae</taxon>
        <taxon>Enterovirga</taxon>
    </lineage>
</organism>
<dbReference type="GO" id="GO:0006355">
    <property type="term" value="P:regulation of DNA-templated transcription"/>
    <property type="evidence" value="ECO:0007669"/>
    <property type="project" value="InterPro"/>
</dbReference>
<keyword evidence="1" id="KW-0805">Transcription regulation</keyword>
<proteinExistence type="predicted"/>
<comment type="caution">
    <text evidence="5">The sequence shown here is derived from an EMBL/GenBank/DDBJ whole genome shotgun (WGS) entry which is preliminary data.</text>
</comment>
<dbReference type="Proteomes" id="UP000564885">
    <property type="component" value="Unassembled WGS sequence"/>
</dbReference>
<evidence type="ECO:0000256" key="2">
    <source>
        <dbReference type="ARBA" id="ARBA00023125"/>
    </source>
</evidence>
<dbReference type="SUPFAM" id="SSF51206">
    <property type="entry name" value="cAMP-binding domain-like"/>
    <property type="match status" value="1"/>
</dbReference>
<dbReference type="PROSITE" id="PS51063">
    <property type="entry name" value="HTH_CRP_2"/>
    <property type="match status" value="1"/>
</dbReference>
<feature type="domain" description="HTH crp-type" evidence="4">
    <location>
        <begin position="148"/>
        <end position="222"/>
    </location>
</feature>
<keyword evidence="2" id="KW-0238">DNA-binding</keyword>
<dbReference type="Pfam" id="PF13545">
    <property type="entry name" value="HTH_Crp_2"/>
    <property type="match status" value="1"/>
</dbReference>
<dbReference type="InterPro" id="IPR014710">
    <property type="entry name" value="RmlC-like_jellyroll"/>
</dbReference>
<dbReference type="SUPFAM" id="SSF46785">
    <property type="entry name" value="Winged helix' DNA-binding domain"/>
    <property type="match status" value="1"/>
</dbReference>
<dbReference type="CDD" id="cd00038">
    <property type="entry name" value="CAP_ED"/>
    <property type="match status" value="1"/>
</dbReference>
<dbReference type="RefSeq" id="WP_171218269.1">
    <property type="nucleotide sequence ID" value="NZ_JABEPP010000003.1"/>
</dbReference>
<keyword evidence="3" id="KW-0804">Transcription</keyword>
<evidence type="ECO:0000313" key="5">
    <source>
        <dbReference type="EMBL" id="NNM72733.1"/>
    </source>
</evidence>
<dbReference type="EMBL" id="JABEPP010000003">
    <property type="protein sequence ID" value="NNM72733.1"/>
    <property type="molecule type" value="Genomic_DNA"/>
</dbReference>
<reference evidence="5 6" key="1">
    <citation type="submission" date="2020-04" db="EMBL/GenBank/DDBJ databases">
        <title>Enterovirga sp. isolate from soil.</title>
        <authorList>
            <person name="Chea S."/>
            <person name="Kim D.-U."/>
        </authorList>
    </citation>
    <scope>NUCLEOTIDE SEQUENCE [LARGE SCALE GENOMIC DNA]</scope>
    <source>
        <strain evidence="5 6">DB1703</strain>
    </source>
</reference>
<keyword evidence="6" id="KW-1185">Reference proteome</keyword>
<sequence length="244" mass="27497">MSGDAGPLVRKLESIVELAPEEREGLRTLPLTIRDLRPQQDIVHEGDRPTQSCLVLEGFALRYKLVGGHRRQILAFHIPGEIPDLQSLHLKTMDHSLATLTAARIGFIQHRALHDLMARHPRLTGVFWRETLIDAAIFREWMVGLGRRRAPARIAHFFCEMFVRLDAIGLAKDRVIRLPVTQEELGDALGLSAVHTNRSLQELRSQNLFTFEGGRLVINDWEGLKRAADFDPLYLHQGSGGDAP</sequence>
<dbReference type="AlphaFoldDB" id="A0A849IFQ1"/>